<proteinExistence type="inferred from homology"/>
<name>A0A077QV31_9BASI</name>
<evidence type="ECO:0000256" key="3">
    <source>
        <dbReference type="RuleBase" id="RU367091"/>
    </source>
</evidence>
<protein>
    <recommendedName>
        <fullName evidence="3">ER membrane protein complex subunit 2</fullName>
    </recommendedName>
</protein>
<comment type="similarity">
    <text evidence="3">Belongs to the EMC2 family.</text>
</comment>
<dbReference type="EMBL" id="HG529597">
    <property type="protein sequence ID" value="CDI53940.1"/>
    <property type="molecule type" value="Genomic_DNA"/>
</dbReference>
<keyword evidence="3" id="KW-0472">Membrane</keyword>
<keyword evidence="1" id="KW-0677">Repeat</keyword>
<dbReference type="Pfam" id="PF22890">
    <property type="entry name" value="TPR_EMC2"/>
    <property type="match status" value="1"/>
</dbReference>
<dbReference type="PANTHER" id="PTHR12760">
    <property type="entry name" value="TETRATRICOPEPTIDE REPEAT PROTEIN"/>
    <property type="match status" value="1"/>
</dbReference>
<evidence type="ECO:0000256" key="2">
    <source>
        <dbReference type="ARBA" id="ARBA00022803"/>
    </source>
</evidence>
<dbReference type="SUPFAM" id="SSF48452">
    <property type="entry name" value="TPR-like"/>
    <property type="match status" value="1"/>
</dbReference>
<organism evidence="5">
    <name type="scientific">Melanopsichium pennsylvanicum 4</name>
    <dbReference type="NCBI Taxonomy" id="1398559"/>
    <lineage>
        <taxon>Eukaryota</taxon>
        <taxon>Fungi</taxon>
        <taxon>Dikarya</taxon>
        <taxon>Basidiomycota</taxon>
        <taxon>Ustilaginomycotina</taxon>
        <taxon>Ustilaginomycetes</taxon>
        <taxon>Ustilaginales</taxon>
        <taxon>Ustilaginaceae</taxon>
        <taxon>Melanopsichium</taxon>
    </lineage>
</organism>
<dbReference type="AlphaFoldDB" id="A0A077QV31"/>
<sequence>MLLEGQANPSAALALYENALAKEPSLILSRRAIAALKAMGDLSSVVEALNRHLDTFYTDPEAWLELAEIYATQGMYIQSAFALEEVILQVAQNSFYHLKYAETLYTAGEVAKSYKAFLRVLEMCQSDGEAVETKSVKAGPWLRALWGTKMATTALIWSSSPQKGTNAAKDDKEKVVDVDKVKKIDELVTSLLLNKVYTSQNVPAKHLRDLARSVLAA</sequence>
<dbReference type="GO" id="GO:0072546">
    <property type="term" value="C:EMC complex"/>
    <property type="evidence" value="ECO:0007669"/>
    <property type="project" value="UniProtKB-UniRule"/>
</dbReference>
<dbReference type="InterPro" id="IPR011990">
    <property type="entry name" value="TPR-like_helical_dom_sf"/>
</dbReference>
<keyword evidence="3" id="KW-0256">Endoplasmic reticulum</keyword>
<dbReference type="InterPro" id="IPR039856">
    <property type="entry name" value="EMC2-like"/>
</dbReference>
<evidence type="ECO:0000256" key="1">
    <source>
        <dbReference type="ARBA" id="ARBA00022737"/>
    </source>
</evidence>
<feature type="domain" description="EMC2 TPR-like" evidence="4">
    <location>
        <begin position="19"/>
        <end position="103"/>
    </location>
</feature>
<comment type="function">
    <text evidence="3">Part of the endoplasmic reticulum membrane protein complex (EMC) that enables the energy-independent insertion into endoplasmic reticulum membranes of newly synthesized membrane proteins.</text>
</comment>
<accession>A0A077QV31</accession>
<dbReference type="InterPro" id="IPR055217">
    <property type="entry name" value="TPR_EMC2"/>
</dbReference>
<keyword evidence="2" id="KW-0802">TPR repeat</keyword>
<dbReference type="Gene3D" id="1.25.40.10">
    <property type="entry name" value="Tetratricopeptide repeat domain"/>
    <property type="match status" value="1"/>
</dbReference>
<reference evidence="5" key="1">
    <citation type="journal article" date="2014" name="Genome Biol. Evol.">
        <title>Gene Loss Rather Than Gene Gain Is Associated with a Host Jump from Monocots to Dicots in the Smut Fungus Melanopsichium pennsylvanicum.</title>
        <authorList>
            <person name="Sharma R."/>
            <person name="Mishra B."/>
            <person name="Runge F."/>
            <person name="Thines M."/>
        </authorList>
    </citation>
    <scope>NUCLEOTIDE SEQUENCE</scope>
    <source>
        <strain evidence="5">4</strain>
    </source>
</reference>
<evidence type="ECO:0000313" key="5">
    <source>
        <dbReference type="EMBL" id="CDI53940.1"/>
    </source>
</evidence>
<comment type="subcellular location">
    <subcellularLocation>
        <location evidence="3">Endoplasmic reticulum membrane</location>
        <topology evidence="3">Peripheral membrane protein</topology>
        <orientation evidence="3">Cytoplasmic side</orientation>
    </subcellularLocation>
</comment>
<comment type="subunit">
    <text evidence="3">Component of the ER membrane protein complex (EMC).</text>
</comment>
<evidence type="ECO:0000259" key="4">
    <source>
        <dbReference type="Pfam" id="PF22890"/>
    </source>
</evidence>